<proteinExistence type="predicted"/>
<reference evidence="1" key="1">
    <citation type="submission" date="2014-11" db="EMBL/GenBank/DDBJ databases">
        <authorList>
            <person name="Amaro Gonzalez C."/>
        </authorList>
    </citation>
    <scope>NUCLEOTIDE SEQUENCE</scope>
</reference>
<dbReference type="EMBL" id="GBXM01047347">
    <property type="protein sequence ID" value="JAH61230.1"/>
    <property type="molecule type" value="Transcribed_RNA"/>
</dbReference>
<organism evidence="1">
    <name type="scientific">Anguilla anguilla</name>
    <name type="common">European freshwater eel</name>
    <name type="synonym">Muraena anguilla</name>
    <dbReference type="NCBI Taxonomy" id="7936"/>
    <lineage>
        <taxon>Eukaryota</taxon>
        <taxon>Metazoa</taxon>
        <taxon>Chordata</taxon>
        <taxon>Craniata</taxon>
        <taxon>Vertebrata</taxon>
        <taxon>Euteleostomi</taxon>
        <taxon>Actinopterygii</taxon>
        <taxon>Neopterygii</taxon>
        <taxon>Teleostei</taxon>
        <taxon>Anguilliformes</taxon>
        <taxon>Anguillidae</taxon>
        <taxon>Anguilla</taxon>
    </lineage>
</organism>
<name>A0A0E9U7V7_ANGAN</name>
<reference evidence="1" key="2">
    <citation type="journal article" date="2015" name="Fish Shellfish Immunol.">
        <title>Early steps in the European eel (Anguilla anguilla)-Vibrio vulnificus interaction in the gills: Role of the RtxA13 toxin.</title>
        <authorList>
            <person name="Callol A."/>
            <person name="Pajuelo D."/>
            <person name="Ebbesson L."/>
            <person name="Teles M."/>
            <person name="MacKenzie S."/>
            <person name="Amaro C."/>
        </authorList>
    </citation>
    <scope>NUCLEOTIDE SEQUENCE</scope>
</reference>
<evidence type="ECO:0000313" key="1">
    <source>
        <dbReference type="EMBL" id="JAH61230.1"/>
    </source>
</evidence>
<sequence>MIHLLTLY</sequence>
<accession>A0A0E9U7V7</accession>
<protein>
    <submittedName>
        <fullName evidence="1">Uncharacterized protein</fullName>
    </submittedName>
</protein>